<dbReference type="PANTHER" id="PTHR30417">
    <property type="entry name" value="N-ACETYLMURAMOYL-L-ALANINE AMIDASE AMID"/>
    <property type="match status" value="1"/>
</dbReference>
<feature type="domain" description="N-acetylmuramoyl-L-alanine amidase" evidence="6">
    <location>
        <begin position="83"/>
        <end position="212"/>
    </location>
</feature>
<comment type="catalytic activity">
    <reaction evidence="1">
        <text>Hydrolyzes the link between N-acetylmuramoyl residues and L-amino acid residues in certain cell-wall glycopeptides.</text>
        <dbReference type="EC" id="3.5.1.28"/>
    </reaction>
</comment>
<dbReference type="GO" id="GO:0009253">
    <property type="term" value="P:peptidoglycan catabolic process"/>
    <property type="evidence" value="ECO:0007669"/>
    <property type="project" value="InterPro"/>
</dbReference>
<dbReference type="EC" id="3.5.1.28" evidence="2"/>
<dbReference type="AlphaFoldDB" id="A0A7X3MIG2"/>
<comment type="caution">
    <text evidence="7">The sequence shown here is derived from an EMBL/GenBank/DDBJ whole genome shotgun (WGS) entry which is preliminary data.</text>
</comment>
<dbReference type="InterPro" id="IPR002502">
    <property type="entry name" value="Amidase_domain"/>
</dbReference>
<evidence type="ECO:0000256" key="2">
    <source>
        <dbReference type="ARBA" id="ARBA00011901"/>
    </source>
</evidence>
<evidence type="ECO:0000256" key="5">
    <source>
        <dbReference type="SAM" id="Phobius"/>
    </source>
</evidence>
<dbReference type="CDD" id="cd06583">
    <property type="entry name" value="PGRP"/>
    <property type="match status" value="1"/>
</dbReference>
<evidence type="ECO:0000256" key="3">
    <source>
        <dbReference type="ARBA" id="ARBA00022801"/>
    </source>
</evidence>
<dbReference type="GO" id="GO:0071555">
    <property type="term" value="P:cell wall organization"/>
    <property type="evidence" value="ECO:0007669"/>
    <property type="project" value="UniProtKB-KW"/>
</dbReference>
<reference evidence="7 8" key="1">
    <citation type="submission" date="2019-12" db="EMBL/GenBank/DDBJ databases">
        <title>Sporaefaciens musculi gen. nov., sp. nov., a novel bacterium isolated from the caecum of an obese mouse.</title>
        <authorList>
            <person name="Rasmussen T.S."/>
            <person name="Streidl T."/>
            <person name="Hitch T.C.A."/>
            <person name="Wortmann E."/>
            <person name="Deptula P."/>
            <person name="Hansen M."/>
            <person name="Nielsen D.S."/>
            <person name="Clavel T."/>
            <person name="Vogensen F.K."/>
        </authorList>
    </citation>
    <scope>NUCLEOTIDE SEQUENCE [LARGE SCALE GENOMIC DNA]</scope>
    <source>
        <strain evidence="7 8">WCA-9-b2</strain>
    </source>
</reference>
<keyword evidence="5" id="KW-1133">Transmembrane helix</keyword>
<evidence type="ECO:0000256" key="1">
    <source>
        <dbReference type="ARBA" id="ARBA00001561"/>
    </source>
</evidence>
<proteinExistence type="predicted"/>
<dbReference type="SMART" id="SM00644">
    <property type="entry name" value="Ami_2"/>
    <property type="match status" value="1"/>
</dbReference>
<keyword evidence="5" id="KW-0472">Membrane</keyword>
<keyword evidence="8" id="KW-1185">Reference proteome</keyword>
<dbReference type="RefSeq" id="WP_159752008.1">
    <property type="nucleotide sequence ID" value="NZ_CATIFW010000013.1"/>
</dbReference>
<evidence type="ECO:0000313" key="8">
    <source>
        <dbReference type="Proteomes" id="UP000460412"/>
    </source>
</evidence>
<dbReference type="InterPro" id="IPR051206">
    <property type="entry name" value="NAMLAA_amidase_2"/>
</dbReference>
<sequence length="234" mass="26986">MKKTKKTSRRKITNVQKRVQKRRRIQYYLRMGLVILVVLLIILLLIKLFKPDWLAGKKDEPEAEKFEAIEPEIDVELLTVNPYSRPGEPTSKITGIVVHYTANPGASAIDNRNYFEGLKDTHTTQASSNFIIGLEGEIIQCVPTWEVAYASNERNIDTVSIECCHPDETGKFNDDTYRSMVQLCAWLCMKFELNEESLIRHYDVTGKLCPKYFVENEEAWKKFKKDVGTTLADF</sequence>
<keyword evidence="3" id="KW-0378">Hydrolase</keyword>
<accession>A0A7X3MIG2</accession>
<dbReference type="InterPro" id="IPR036505">
    <property type="entry name" value="Amidase/PGRP_sf"/>
</dbReference>
<dbReference type="GO" id="GO:0009254">
    <property type="term" value="P:peptidoglycan turnover"/>
    <property type="evidence" value="ECO:0007669"/>
    <property type="project" value="TreeGrafter"/>
</dbReference>
<keyword evidence="5" id="KW-0812">Transmembrane</keyword>
<name>A0A7X3MIG2_9FIRM</name>
<feature type="transmembrane region" description="Helical" evidence="5">
    <location>
        <begin position="27"/>
        <end position="49"/>
    </location>
</feature>
<dbReference type="Proteomes" id="UP000460412">
    <property type="component" value="Unassembled WGS sequence"/>
</dbReference>
<dbReference type="SUPFAM" id="SSF55846">
    <property type="entry name" value="N-acetylmuramoyl-L-alanine amidase-like"/>
    <property type="match status" value="1"/>
</dbReference>
<keyword evidence="4" id="KW-0961">Cell wall biogenesis/degradation</keyword>
<protein>
    <recommendedName>
        <fullName evidence="2">N-acetylmuramoyl-L-alanine amidase</fullName>
        <ecNumber evidence="2">3.5.1.28</ecNumber>
    </recommendedName>
</protein>
<evidence type="ECO:0000256" key="4">
    <source>
        <dbReference type="ARBA" id="ARBA00023316"/>
    </source>
</evidence>
<evidence type="ECO:0000313" key="7">
    <source>
        <dbReference type="EMBL" id="MXP76972.1"/>
    </source>
</evidence>
<dbReference type="Gene3D" id="3.40.80.10">
    <property type="entry name" value="Peptidoglycan recognition protein-like"/>
    <property type="match status" value="1"/>
</dbReference>
<dbReference type="EMBL" id="WUQX01000001">
    <property type="protein sequence ID" value="MXP76972.1"/>
    <property type="molecule type" value="Genomic_DNA"/>
</dbReference>
<organism evidence="7 8">
    <name type="scientific">Sporofaciens musculi</name>
    <dbReference type="NCBI Taxonomy" id="2681861"/>
    <lineage>
        <taxon>Bacteria</taxon>
        <taxon>Bacillati</taxon>
        <taxon>Bacillota</taxon>
        <taxon>Clostridia</taxon>
        <taxon>Lachnospirales</taxon>
        <taxon>Lachnospiraceae</taxon>
        <taxon>Sporofaciens</taxon>
    </lineage>
</organism>
<gene>
    <name evidence="7" type="ORF">GN277_16755</name>
</gene>
<dbReference type="Pfam" id="PF01510">
    <property type="entry name" value="Amidase_2"/>
    <property type="match status" value="1"/>
</dbReference>
<evidence type="ECO:0000259" key="6">
    <source>
        <dbReference type="SMART" id="SM00644"/>
    </source>
</evidence>
<dbReference type="GO" id="GO:0008745">
    <property type="term" value="F:N-acetylmuramoyl-L-alanine amidase activity"/>
    <property type="evidence" value="ECO:0007669"/>
    <property type="project" value="UniProtKB-EC"/>
</dbReference>
<dbReference type="PANTHER" id="PTHR30417:SF1">
    <property type="entry name" value="N-ACETYLMURAMOYL-L-ALANINE AMIDASE AMID"/>
    <property type="match status" value="1"/>
</dbReference>